<accession>A0ABQ3AKK9</accession>
<keyword evidence="8" id="KW-1185">Reference proteome</keyword>
<sequence>MDSNTLVICGHGMVAQRLLEQLHDGGHPFSRIVVLGAEPDAAYNRVLLSSVLAGDATLEQIRLKEDDWFDAAGIERYYGAPVTGIDRDNKRVEIAGGESFDYDTLVLATGARPAPLGIEGEDLDGVLSFRDLRDTRRLIELSKRHGRAVVIGGGFLGLEAAEGLRCRGMAVTVLHRNPHLLNRQLDTTGSQLLADSLKERGLSIRTGHSPTALLGKRCVRAVQLDDDTLISTDLVITAAGITPNAELARTAGLDCGRGVQVDRRMRSSDPDIYALGECCEIDGQTFGLVDPGYQQAQVLAGVLREPASDQIFQSASQPTRLKISGIPIFSCGQTGEDGQTESIVWHDYEHNRYCRLLLSDGRLVGTVLFGDTTDGPWYAEQIELGHDMTPWRANLAFGPEYCQQAA</sequence>
<evidence type="ECO:0000256" key="3">
    <source>
        <dbReference type="ARBA" id="ARBA00022630"/>
    </source>
</evidence>
<name>A0ABQ3AKK9_9GAMM</name>
<dbReference type="PANTHER" id="PTHR43429">
    <property type="entry name" value="PYRIDINE NUCLEOTIDE-DISULFIDE OXIDOREDUCTASE DOMAIN-CONTAINING"/>
    <property type="match status" value="1"/>
</dbReference>
<feature type="domain" description="NADH-rubredoxin oxidoreductase C-terminal" evidence="6">
    <location>
        <begin position="319"/>
        <end position="383"/>
    </location>
</feature>
<evidence type="ECO:0000259" key="5">
    <source>
        <dbReference type="Pfam" id="PF07992"/>
    </source>
</evidence>
<dbReference type="Pfam" id="PF18267">
    <property type="entry name" value="Rubredoxin_C"/>
    <property type="match status" value="1"/>
</dbReference>
<dbReference type="PRINTS" id="PR00411">
    <property type="entry name" value="PNDRDTASEI"/>
</dbReference>
<evidence type="ECO:0000256" key="4">
    <source>
        <dbReference type="ARBA" id="ARBA00022827"/>
    </source>
</evidence>
<reference evidence="8" key="1">
    <citation type="journal article" date="2019" name="Int. J. Syst. Evol. Microbiol.">
        <title>The Global Catalogue of Microorganisms (GCM) 10K type strain sequencing project: providing services to taxonomists for standard genome sequencing and annotation.</title>
        <authorList>
            <consortium name="The Broad Institute Genomics Platform"/>
            <consortium name="The Broad Institute Genome Sequencing Center for Infectious Disease"/>
            <person name="Wu L."/>
            <person name="Ma J."/>
        </authorList>
    </citation>
    <scope>NUCLEOTIDE SEQUENCE [LARGE SCALE GENOMIC DNA]</scope>
    <source>
        <strain evidence="8">KCTC 22280</strain>
    </source>
</reference>
<evidence type="ECO:0000259" key="6">
    <source>
        <dbReference type="Pfam" id="PF18267"/>
    </source>
</evidence>
<gene>
    <name evidence="7" type="primary">nasD</name>
    <name evidence="7" type="ORF">GCM10007071_03280</name>
</gene>
<dbReference type="InterPro" id="IPR041575">
    <property type="entry name" value="Rubredoxin_C"/>
</dbReference>
<comment type="caution">
    <text evidence="7">The sequence shown here is derived from an EMBL/GenBank/DDBJ whole genome shotgun (WGS) entry which is preliminary data.</text>
</comment>
<dbReference type="InterPro" id="IPR050260">
    <property type="entry name" value="FAD-bd_OxRdtase"/>
</dbReference>
<dbReference type="RefSeq" id="WP_189571830.1">
    <property type="nucleotide sequence ID" value="NZ_BMXV01000001.1"/>
</dbReference>
<dbReference type="PANTHER" id="PTHR43429:SF3">
    <property type="entry name" value="NITRITE REDUCTASE [NAD(P)H]"/>
    <property type="match status" value="1"/>
</dbReference>
<evidence type="ECO:0000313" key="8">
    <source>
        <dbReference type="Proteomes" id="UP000601597"/>
    </source>
</evidence>
<evidence type="ECO:0000256" key="2">
    <source>
        <dbReference type="ARBA" id="ARBA00006442"/>
    </source>
</evidence>
<proteinExistence type="inferred from homology"/>
<dbReference type="Pfam" id="PF07992">
    <property type="entry name" value="Pyr_redox_2"/>
    <property type="match status" value="1"/>
</dbReference>
<keyword evidence="4" id="KW-0274">FAD</keyword>
<dbReference type="PRINTS" id="PR00368">
    <property type="entry name" value="FADPNR"/>
</dbReference>
<dbReference type="Gene3D" id="3.50.50.60">
    <property type="entry name" value="FAD/NAD(P)-binding domain"/>
    <property type="match status" value="2"/>
</dbReference>
<dbReference type="Gene3D" id="3.30.390.30">
    <property type="match status" value="1"/>
</dbReference>
<organism evidence="7 8">
    <name type="scientific">Marinobacter zhanjiangensis</name>
    <dbReference type="NCBI Taxonomy" id="578215"/>
    <lineage>
        <taxon>Bacteria</taxon>
        <taxon>Pseudomonadati</taxon>
        <taxon>Pseudomonadota</taxon>
        <taxon>Gammaproteobacteria</taxon>
        <taxon>Pseudomonadales</taxon>
        <taxon>Marinobacteraceae</taxon>
        <taxon>Marinobacter</taxon>
    </lineage>
</organism>
<dbReference type="InterPro" id="IPR036188">
    <property type="entry name" value="FAD/NAD-bd_sf"/>
</dbReference>
<feature type="domain" description="FAD/NAD(P)-binding" evidence="5">
    <location>
        <begin position="9"/>
        <end position="295"/>
    </location>
</feature>
<comment type="similarity">
    <text evidence="2">Belongs to the FAD-dependent oxidoreductase family.</text>
</comment>
<evidence type="ECO:0000313" key="7">
    <source>
        <dbReference type="EMBL" id="GGY60156.1"/>
    </source>
</evidence>
<dbReference type="Proteomes" id="UP000601597">
    <property type="component" value="Unassembled WGS sequence"/>
</dbReference>
<dbReference type="SUPFAM" id="SSF51905">
    <property type="entry name" value="FAD/NAD(P)-binding domain"/>
    <property type="match status" value="2"/>
</dbReference>
<dbReference type="EMBL" id="BMXV01000001">
    <property type="protein sequence ID" value="GGY60156.1"/>
    <property type="molecule type" value="Genomic_DNA"/>
</dbReference>
<dbReference type="InterPro" id="IPR016156">
    <property type="entry name" value="FAD/NAD-linked_Rdtase_dimer_sf"/>
</dbReference>
<dbReference type="InterPro" id="IPR023753">
    <property type="entry name" value="FAD/NAD-binding_dom"/>
</dbReference>
<comment type="cofactor">
    <cofactor evidence="1">
        <name>FAD</name>
        <dbReference type="ChEBI" id="CHEBI:57692"/>
    </cofactor>
</comment>
<protein>
    <submittedName>
        <fullName evidence="7">Nitrate reductase</fullName>
    </submittedName>
</protein>
<keyword evidence="3" id="KW-0285">Flavoprotein</keyword>
<evidence type="ECO:0000256" key="1">
    <source>
        <dbReference type="ARBA" id="ARBA00001974"/>
    </source>
</evidence>